<keyword evidence="1" id="KW-0479">Metal-binding</keyword>
<feature type="domain" description="DC1" evidence="5">
    <location>
        <begin position="283"/>
        <end position="344"/>
    </location>
</feature>
<evidence type="ECO:0000313" key="7">
    <source>
        <dbReference type="Proteomes" id="UP000006882"/>
    </source>
</evidence>
<keyword evidence="4" id="KW-0862">Zinc</keyword>
<dbReference type="AlphaFoldDB" id="M5VUE7"/>
<dbReference type="Pfam" id="PF03107">
    <property type="entry name" value="C1_2"/>
    <property type="match status" value="4"/>
</dbReference>
<dbReference type="Gene3D" id="3.30.60.90">
    <property type="match status" value="1"/>
</dbReference>
<keyword evidence="2" id="KW-0677">Repeat</keyword>
<dbReference type="Proteomes" id="UP000006882">
    <property type="component" value="Chromosome G7"/>
</dbReference>
<keyword evidence="7" id="KW-1185">Reference proteome</keyword>
<dbReference type="HOGENOM" id="CLU_014776_3_0_1"/>
<evidence type="ECO:0000313" key="6">
    <source>
        <dbReference type="EMBL" id="ONH95498.1"/>
    </source>
</evidence>
<evidence type="ECO:0000256" key="4">
    <source>
        <dbReference type="ARBA" id="ARBA00022833"/>
    </source>
</evidence>
<dbReference type="PANTHER" id="PTHR32410:SF216">
    <property type="entry name" value="PHORBOL-ESTER_DAG-TYPE DOMAIN-CONTAINING PROTEIN"/>
    <property type="match status" value="1"/>
</dbReference>
<dbReference type="PANTHER" id="PTHR32410">
    <property type="entry name" value="CYSTEINE/HISTIDINE-RICH C1 DOMAIN FAMILY PROTEIN"/>
    <property type="match status" value="1"/>
</dbReference>
<dbReference type="KEGG" id="pper:18771323"/>
<dbReference type="InterPro" id="IPR053192">
    <property type="entry name" value="Vacuole_Formation_Reg"/>
</dbReference>
<dbReference type="InterPro" id="IPR004146">
    <property type="entry name" value="DC1"/>
</dbReference>
<dbReference type="InterPro" id="IPR043145">
    <property type="entry name" value="Znf_ZZ_sf"/>
</dbReference>
<feature type="domain" description="DC1" evidence="5">
    <location>
        <begin position="466"/>
        <end position="516"/>
    </location>
</feature>
<dbReference type="Gramene" id="ONH95497">
    <property type="protein sequence ID" value="ONH95497"/>
    <property type="gene ID" value="PRUPE_7G074600"/>
</dbReference>
<dbReference type="EMBL" id="CM007657">
    <property type="protein sequence ID" value="ONH95498.1"/>
    <property type="molecule type" value="Genomic_DNA"/>
</dbReference>
<evidence type="ECO:0000256" key="1">
    <source>
        <dbReference type="ARBA" id="ARBA00022723"/>
    </source>
</evidence>
<dbReference type="SUPFAM" id="SSF57889">
    <property type="entry name" value="Cysteine-rich domain"/>
    <property type="match status" value="6"/>
</dbReference>
<organism evidence="6 7">
    <name type="scientific">Prunus persica</name>
    <name type="common">Peach</name>
    <name type="synonym">Amygdalus persica</name>
    <dbReference type="NCBI Taxonomy" id="3760"/>
    <lineage>
        <taxon>Eukaryota</taxon>
        <taxon>Viridiplantae</taxon>
        <taxon>Streptophyta</taxon>
        <taxon>Embryophyta</taxon>
        <taxon>Tracheophyta</taxon>
        <taxon>Spermatophyta</taxon>
        <taxon>Magnoliopsida</taxon>
        <taxon>eudicotyledons</taxon>
        <taxon>Gunneridae</taxon>
        <taxon>Pentapetalae</taxon>
        <taxon>rosids</taxon>
        <taxon>fabids</taxon>
        <taxon>Rosales</taxon>
        <taxon>Rosaceae</taxon>
        <taxon>Amygdaloideae</taxon>
        <taxon>Amygdaleae</taxon>
        <taxon>Prunus</taxon>
    </lineage>
</organism>
<sequence length="587" mass="68020">MALSPINPGRRIDQNQHLNHEHPMMEVQRKNDGQLIFCDGCGDPVLGPSYTCNICYEQRRSSFDLHKSCAELPGEIHHPIHRKHPLTLDTSDREKSCSACHQDCISRFSYSCFQCEFNIDLQCASNWRNILDFHDHKFTLHRKPAKLTCEACGEESVSTNIYSTRFIYSKYGTAMYLCSICQLLVHGCCSRLPTHIKTAQHQHRLKLTWSFEDTFPKIQNFCDLCYRNMDKSRAVYYCEHEYCSYVAHNDCATRRYEAVEDSAAADDDDRIISNQIELQINHFSHPHVLALINSDHQDNGGDDDDDDRIITCNGCMRPITKVDAFYSCTKQESSCSFFLHTACAQSPKKMHLATIIGQDLELHPRTHSIGGVFKCLLCYTFGQGFVYLYEINSIFGIDLQCAILWKQKSLKHEAHFHTLQFNKNNESTYKCRGCGTSKILHWFSCRRCDFHLCFSCVKLPPTARHKYDNHPLKLTYNSVENELDEYYCEICEGKRDPGLWFYSCSDCDFDCHPHCILGRYPQVKLGDSYKHPTHPHLVTLVDKRKSEIPSDKRERILPCKKCSQPCERLVFECSKCKINFHIKCYIM</sequence>
<dbReference type="EMBL" id="CM007657">
    <property type="protein sequence ID" value="ONH95497.1"/>
    <property type="molecule type" value="Genomic_DNA"/>
</dbReference>
<reference evidence="6" key="2">
    <citation type="submission" date="2016-12" db="EMBL/GenBank/DDBJ databases">
        <title>WGS assembly of Prunus persica.</title>
        <authorList>
            <person name="Verde I."/>
            <person name="Jenkins J."/>
            <person name="Dondini L."/>
            <person name="Micali S."/>
            <person name="Pagliarani G."/>
            <person name="Vendramin E."/>
            <person name="Paris R."/>
            <person name="Aramini V."/>
            <person name="Gazza L."/>
            <person name="Rossini L."/>
            <person name="Bassi D."/>
            <person name="Troggio M."/>
            <person name="Shu S."/>
            <person name="Grimwood J.H."/>
            <person name="Tartarini S."/>
            <person name="Dettori M.T."/>
            <person name="Schmutz J."/>
        </authorList>
    </citation>
    <scope>NUCLEOTIDE SEQUENCE</scope>
</reference>
<dbReference type="Gramene" id="ONH95498">
    <property type="protein sequence ID" value="ONH95498"/>
    <property type="gene ID" value="PRUPE_7G074600"/>
</dbReference>
<reference evidence="6 7" key="1">
    <citation type="journal article" date="2013" name="Nat. Genet.">
        <title>The high-quality draft genome of peach (Prunus persica) identifies unique patterns of genetic diversity, domestication and genome evolution.</title>
        <authorList>
            <consortium name="International Peach Genome Initiative"/>
            <person name="Verde I."/>
            <person name="Abbott A.G."/>
            <person name="Scalabrin S."/>
            <person name="Jung S."/>
            <person name="Shu S."/>
            <person name="Marroni F."/>
            <person name="Zhebentyayeva T."/>
            <person name="Dettori M.T."/>
            <person name="Grimwood J."/>
            <person name="Cattonaro F."/>
            <person name="Zuccolo A."/>
            <person name="Rossini L."/>
            <person name="Jenkins J."/>
            <person name="Vendramin E."/>
            <person name="Meisel L.A."/>
            <person name="Decroocq V."/>
            <person name="Sosinski B."/>
            <person name="Prochnik S."/>
            <person name="Mitros T."/>
            <person name="Policriti A."/>
            <person name="Cipriani G."/>
            <person name="Dondini L."/>
            <person name="Ficklin S."/>
            <person name="Goodstein D.M."/>
            <person name="Xuan P."/>
            <person name="Del Fabbro C."/>
            <person name="Aramini V."/>
            <person name="Copetti D."/>
            <person name="Gonzalez S."/>
            <person name="Horner D.S."/>
            <person name="Falchi R."/>
            <person name="Lucas S."/>
            <person name="Mica E."/>
            <person name="Maldonado J."/>
            <person name="Lazzari B."/>
            <person name="Bielenberg D."/>
            <person name="Pirona R."/>
            <person name="Miculan M."/>
            <person name="Barakat A."/>
            <person name="Testolin R."/>
            <person name="Stella A."/>
            <person name="Tartarini S."/>
            <person name="Tonutti P."/>
            <person name="Arus P."/>
            <person name="Orellana A."/>
            <person name="Wells C."/>
            <person name="Main D."/>
            <person name="Vizzotto G."/>
            <person name="Silva H."/>
            <person name="Salamini F."/>
            <person name="Schmutz J."/>
            <person name="Morgante M."/>
            <person name="Rokhsar D.S."/>
        </authorList>
    </citation>
    <scope>NUCLEOTIDE SEQUENCE [LARGE SCALE GENOMIC DNA]</scope>
    <source>
        <strain evidence="7">cv. Nemared</strain>
    </source>
</reference>
<dbReference type="OrthoDB" id="1165371at2759"/>
<evidence type="ECO:0000256" key="2">
    <source>
        <dbReference type="ARBA" id="ARBA00022737"/>
    </source>
</evidence>
<feature type="domain" description="DC1" evidence="5">
    <location>
        <begin position="80"/>
        <end position="124"/>
    </location>
</feature>
<dbReference type="OMA" id="WCELCES"/>
<name>M5VUE7_PRUPE</name>
<dbReference type="eggNOG" id="ENOG502RANS">
    <property type="taxonomic scope" value="Eukaryota"/>
</dbReference>
<proteinExistence type="predicted"/>
<feature type="domain" description="DC1" evidence="5">
    <location>
        <begin position="201"/>
        <end position="252"/>
    </location>
</feature>
<dbReference type="InterPro" id="IPR046349">
    <property type="entry name" value="C1-like_sf"/>
</dbReference>
<accession>M5VUE7</accession>
<evidence type="ECO:0000256" key="3">
    <source>
        <dbReference type="ARBA" id="ARBA00022771"/>
    </source>
</evidence>
<evidence type="ECO:0000259" key="5">
    <source>
        <dbReference type="Pfam" id="PF03107"/>
    </source>
</evidence>
<protein>
    <recommendedName>
        <fullName evidence="5">DC1 domain-containing protein</fullName>
    </recommendedName>
</protein>
<dbReference type="GO" id="GO:0008270">
    <property type="term" value="F:zinc ion binding"/>
    <property type="evidence" value="ECO:0007669"/>
    <property type="project" value="UniProtKB-KW"/>
</dbReference>
<keyword evidence="3" id="KW-0863">Zinc-finger</keyword>
<gene>
    <name evidence="6" type="ORF">PRUPE_7G074600</name>
</gene>